<dbReference type="SUPFAM" id="SSF52540">
    <property type="entry name" value="P-loop containing nucleoside triphosphate hydrolases"/>
    <property type="match status" value="1"/>
</dbReference>
<dbReference type="GO" id="GO:0005524">
    <property type="term" value="F:ATP binding"/>
    <property type="evidence" value="ECO:0007669"/>
    <property type="project" value="UniProtKB-KW"/>
</dbReference>
<feature type="compositionally biased region" description="Basic and acidic residues" evidence="9">
    <location>
        <begin position="2102"/>
        <end position="2115"/>
    </location>
</feature>
<dbReference type="InterPro" id="IPR045055">
    <property type="entry name" value="DNA2/NAM7-like"/>
</dbReference>
<dbReference type="FunFam" id="3.40.50.300:FF:001152">
    <property type="entry name" value="tRNA-splicing endonuclease, putative"/>
    <property type="match status" value="1"/>
</dbReference>
<feature type="region of interest" description="Disordered" evidence="9">
    <location>
        <begin position="1354"/>
        <end position="1374"/>
    </location>
</feature>
<feature type="region of interest" description="Disordered" evidence="9">
    <location>
        <begin position="1901"/>
        <end position="1962"/>
    </location>
</feature>
<dbReference type="GO" id="GO:0006369">
    <property type="term" value="P:termination of RNA polymerase II transcription"/>
    <property type="evidence" value="ECO:0007669"/>
    <property type="project" value="TreeGrafter"/>
</dbReference>
<proteinExistence type="inferred from homology"/>
<reference evidence="12" key="1">
    <citation type="journal article" date="2014" name="BMC Genomics">
        <title>Genome characteristics reveal the impact of lichenization on lichen-forming fungus Endocarpon pusillum Hedwig (Verrucariales, Ascomycota).</title>
        <authorList>
            <person name="Wang Y.-Y."/>
            <person name="Liu B."/>
            <person name="Zhang X.-Y."/>
            <person name="Zhou Q.-M."/>
            <person name="Zhang T."/>
            <person name="Li H."/>
            <person name="Yu Y.-F."/>
            <person name="Zhang X.-L."/>
            <person name="Hao X.-Y."/>
            <person name="Wang M."/>
            <person name="Wang L."/>
            <person name="Wei J.-C."/>
        </authorList>
    </citation>
    <scope>NUCLEOTIDE SEQUENCE [LARGE SCALE GENOMIC DNA]</scope>
    <source>
        <strain evidence="12">Z07020 / HMAS-L-300199</strain>
    </source>
</reference>
<dbReference type="GO" id="GO:0016787">
    <property type="term" value="F:hydrolase activity"/>
    <property type="evidence" value="ECO:0007669"/>
    <property type="project" value="UniProtKB-KW"/>
</dbReference>
<evidence type="ECO:0000256" key="3">
    <source>
        <dbReference type="ARBA" id="ARBA00022741"/>
    </source>
</evidence>
<comment type="similarity">
    <text evidence="2">Belongs to the DNA2/NAM7 helicase family.</text>
</comment>
<comment type="subcellular location">
    <subcellularLocation>
        <location evidence="1">Nucleus</location>
    </subcellularLocation>
</comment>
<dbReference type="InterPro" id="IPR047187">
    <property type="entry name" value="SF1_C_Upf1"/>
</dbReference>
<keyword evidence="8" id="KW-0479">Metal-binding</keyword>
<feature type="compositionally biased region" description="Polar residues" evidence="9">
    <location>
        <begin position="2080"/>
        <end position="2091"/>
    </location>
</feature>
<dbReference type="PANTHER" id="PTHR10887">
    <property type="entry name" value="DNA2/NAM7 HELICASE FAMILY"/>
    <property type="match status" value="1"/>
</dbReference>
<dbReference type="GO" id="GO:0004386">
    <property type="term" value="F:helicase activity"/>
    <property type="evidence" value="ECO:0007669"/>
    <property type="project" value="UniProtKB-KW"/>
</dbReference>
<dbReference type="OrthoDB" id="6513042at2759"/>
<dbReference type="CDD" id="cd18042">
    <property type="entry name" value="DEXXQc_SETX"/>
    <property type="match status" value="1"/>
</dbReference>
<evidence type="ECO:0000256" key="4">
    <source>
        <dbReference type="ARBA" id="ARBA00022801"/>
    </source>
</evidence>
<dbReference type="Pfam" id="PF12726">
    <property type="entry name" value="SEN1_N"/>
    <property type="match status" value="1"/>
</dbReference>
<dbReference type="eggNOG" id="KOG1801">
    <property type="taxonomic scope" value="Eukaryota"/>
</dbReference>
<evidence type="ECO:0000313" key="11">
    <source>
        <dbReference type="EMBL" id="ERF71056.1"/>
    </source>
</evidence>
<dbReference type="InterPro" id="IPR036875">
    <property type="entry name" value="Znf_CCHC_sf"/>
</dbReference>
<dbReference type="GO" id="GO:0008270">
    <property type="term" value="F:zinc ion binding"/>
    <property type="evidence" value="ECO:0007669"/>
    <property type="project" value="UniProtKB-KW"/>
</dbReference>
<feature type="compositionally biased region" description="Basic and acidic residues" evidence="9">
    <location>
        <begin position="2043"/>
        <end position="2072"/>
    </location>
</feature>
<feature type="compositionally biased region" description="Polar residues" evidence="9">
    <location>
        <begin position="875"/>
        <end position="901"/>
    </location>
</feature>
<gene>
    <name evidence="11" type="ORF">EPUS_03336</name>
</gene>
<accession>U1GGZ2</accession>
<dbReference type="EMBL" id="KE721267">
    <property type="protein sequence ID" value="ERF71056.1"/>
    <property type="molecule type" value="Genomic_DNA"/>
</dbReference>
<evidence type="ECO:0000256" key="7">
    <source>
        <dbReference type="ARBA" id="ARBA00023242"/>
    </source>
</evidence>
<feature type="compositionally biased region" description="Polar residues" evidence="9">
    <location>
        <begin position="1903"/>
        <end position="1954"/>
    </location>
</feature>
<keyword evidence="8" id="KW-0862">Zinc</keyword>
<feature type="domain" description="CCHC-type" evidence="10">
    <location>
        <begin position="2018"/>
        <end position="2032"/>
    </location>
</feature>
<dbReference type="GO" id="GO:0001147">
    <property type="term" value="F:transcription termination site sequence-specific DNA binding"/>
    <property type="evidence" value="ECO:0007669"/>
    <property type="project" value="TreeGrafter"/>
</dbReference>
<organism evidence="11 12">
    <name type="scientific">Endocarpon pusillum (strain Z07020 / HMAS-L-300199)</name>
    <name type="common">Lichen-forming fungus</name>
    <dbReference type="NCBI Taxonomy" id="1263415"/>
    <lineage>
        <taxon>Eukaryota</taxon>
        <taxon>Fungi</taxon>
        <taxon>Dikarya</taxon>
        <taxon>Ascomycota</taxon>
        <taxon>Pezizomycotina</taxon>
        <taxon>Eurotiomycetes</taxon>
        <taxon>Chaetothyriomycetidae</taxon>
        <taxon>Verrucariales</taxon>
        <taxon>Verrucariaceae</taxon>
        <taxon>Endocarpon</taxon>
    </lineage>
</organism>
<evidence type="ECO:0000256" key="9">
    <source>
        <dbReference type="SAM" id="MobiDB-lite"/>
    </source>
</evidence>
<keyword evidence="7" id="KW-0539">Nucleus</keyword>
<dbReference type="SUPFAM" id="SSF57756">
    <property type="entry name" value="Retrovirus zinc finger-like domains"/>
    <property type="match status" value="1"/>
</dbReference>
<sequence>MAHLIQYLEDIKQISPEIHLFCPRQNEDDFDRYESDTLVGEDGSQAQSDRTKRQRIKEAKDRRQKFMDAMGLIAYDGPETEAYKNYIWERLNDALSKCDLCIPAYYVAKLELKDTLQQQFEDDDIKSFFSIIDNVDIERIIKGLDRAKVTLQNVPEQKRNLSCLDQASLFSIFEALSCEAFLRKGDLLDAHFDKPFKLIQGKRPLKTRDYVPAATRFLFDSQPHRFMWASAAWARFDRPPTDAEWTWTVKDVLQKRFTQTYEERSPAAVWRLWNGLRFIVGRLDQQQITHNLRSLEPDISKMALDHLAVKTSGLQFIVQSLKLLLQKAPTDVWDAMGSISPSTVVEQIFSSPYYEKLLQDTSKHDSEQDSSAAQMLSWIPVFQSSLKPANQPHACRALAAQLFQRAYSSNLTVQARIACYKAALNTLLEVLQQFSDSPELRQSVGRFVVSDILDIVGQHIVHIIEKPPGGASSLGTSEDLEPPATDVVRYSLDLECQILKNDFQTILAGKILQQGPSTYTPDIWSVVVQNLHSSNTQLSEACLRGTLALPGLENFVNRRSKELPKESQQYNDVFDKITNLLKQILERIADFAPEHLDHLFKTQETSMPLIAALFSADQGTYLAANDLIKNVSGQPGQKEALTHLLRAFPGTTLYSLSWSFRRTAFMKTFASIPRILKTGMDILDILTDTQTGLLRDSNLEPRDFHAAQTYWTYQWQVLKTVFKDTERWHTLYHDKALMTEVCRDAMQYAEALFEQYDVFANATCNAKSESTEAVDKLLLENNNGSPAATLQAMSKWLRLRDEYLSATLVKLITKMLQRLSDHNIKVPLEGLGYIEEVAVQKTIKTMLSARQKAEIVRALEIYHKRPVVVEEPSMKQKSLTEWTKQSTKGDGLESSASASREQSVDEFNDSDVLDKDLYELSKSVELSKARFPVHQKAQKGAKPDLTKQISAKVINKAIPQKSKQEVSAFLETRRKETEARKARDREAAAQLRGRIGVGEQTKNQGSGVNGIGVKGKDHTLAAESMMVSSESETDSEDEMDKQLFGSKVKTVKQTGAGLFPAMVKAGAKVPQGPVKKIKRLLHRNDMRARLSPDLSNLHRTILGWDFFADTELPPDSGKDDYTLVSNTFSTVLDYQRTFEPLLILEGWQSFRSAREDGNFKSFQIKVSNRLSVDSCVEVSTTMSFAESRELGIGTADVVLLSRNPQPHSAPDQPHCLARVKEKNSKQGQLEIVLRVNAANNPLLSMLAPGTDLWGVQLLSLTPLEREYGALKALAFYDLGEEVIKAKPSPILNYSEEQLHPLVENYNVNKAQAKAVRSALDNDAFTLIQGPPGSGKTKTICAMVGAMLTDSLRSQANTTSRSLTSNGHPHQTQPTIPAKKKVLVCAPSNAAVDELVMRFRDGVKTLDGRKEKLSIVRLGRSDAINSNIKDVTLEELVNAKLNLATPKHGSDRDIRDIMTEHKDTSDKFHALRIQMDERRAKGEPVSQADSQALDRLKKKRGELSLQIDKARDKQKTASRDAELERRRIQQSILDSADVLCATLSGSGHEIFQSLNIEFETVIIDEAAQSIELSALIPLKYGCSKCVLVGDPKQLPPTVLSKEAARFQFEQSLFARMEKNHPKDIHLLDTQYRMHPEISRFPSKTFYESRLKDGEDMSKIRARPWHYASLLAPYRFFDVQGMQSSAPKGHSLVNIAELEVAMQLYERLTTDCRQYDFRGKIGIITPYKGQLKELRARFSRRYGEGILSAVEFNTTDAFQGRESEIIIFSCVRATTKGIGFLSDIRRMNVGLTRAKCSLWVLGDSKTLIKGKFWNDLVTDAKARNLYTDGDIPRLLHRPLLTVDMIRDDIEMDDVTSCTPSVAITSSIEPTHADQRSSHGRKREATVGMSSSLASSSLDLAAGAPCSSNLGSPRNPNSSSKSVTSQPESAQTVTPVSSTYSRDIVHTPTNGFRHQNSGLGGVYGPSGGRNGLNDLAKCRVCGSDNHFTHACENAAARSATQGNCFRCSSPFHSSWDCPEPRCLECGEVGHGQRACEAPPNLRLGRAEKERVQIQEDDFSRERTRAKQRRADKQLGEHGASIPTVKSTLPGQGKSQGPIPGSDLSNRSKADTKRKREEVSPVNAPRGPKAMRPGNGTVDLTGVDDEKRLIDGRKPDMGAAPRHPGAINRSGSVGRVIIKKKPKESDVFLKRK</sequence>
<evidence type="ECO:0000256" key="1">
    <source>
        <dbReference type="ARBA" id="ARBA00004123"/>
    </source>
</evidence>
<dbReference type="InterPro" id="IPR001878">
    <property type="entry name" value="Znf_CCHC"/>
</dbReference>
<keyword evidence="8" id="KW-0863">Zinc-finger</keyword>
<dbReference type="InterPro" id="IPR056474">
    <property type="entry name" value="SEN1_barrel"/>
</dbReference>
<evidence type="ECO:0000256" key="2">
    <source>
        <dbReference type="ARBA" id="ARBA00007913"/>
    </source>
</evidence>
<dbReference type="Proteomes" id="UP000019373">
    <property type="component" value="Unassembled WGS sequence"/>
</dbReference>
<dbReference type="GO" id="GO:0005694">
    <property type="term" value="C:chromosome"/>
    <property type="evidence" value="ECO:0007669"/>
    <property type="project" value="UniProtKB-ARBA"/>
</dbReference>
<dbReference type="Pfam" id="PF23576">
    <property type="entry name" value="SEN1_barrel"/>
    <property type="match status" value="1"/>
</dbReference>
<dbReference type="OMA" id="PWHQSEL"/>
<evidence type="ECO:0000256" key="6">
    <source>
        <dbReference type="ARBA" id="ARBA00022840"/>
    </source>
</evidence>
<evidence type="ECO:0000256" key="5">
    <source>
        <dbReference type="ARBA" id="ARBA00022806"/>
    </source>
</evidence>
<evidence type="ECO:0000313" key="12">
    <source>
        <dbReference type="Proteomes" id="UP000019373"/>
    </source>
</evidence>
<feature type="region of interest" description="Disordered" evidence="9">
    <location>
        <begin position="2043"/>
        <end position="2174"/>
    </location>
</feature>
<evidence type="ECO:0000256" key="8">
    <source>
        <dbReference type="PROSITE-ProRule" id="PRU00047"/>
    </source>
</evidence>
<name>U1GGZ2_ENDPU</name>
<keyword evidence="3" id="KW-0547">Nucleotide-binding</keyword>
<evidence type="ECO:0000259" key="10">
    <source>
        <dbReference type="PROSITE" id="PS50158"/>
    </source>
</evidence>
<keyword evidence="12" id="KW-1185">Reference proteome</keyword>
<dbReference type="Gene3D" id="4.10.60.10">
    <property type="entry name" value="Zinc finger, CCHC-type"/>
    <property type="match status" value="1"/>
</dbReference>
<dbReference type="CDD" id="cd18808">
    <property type="entry name" value="SF1_C_Upf1"/>
    <property type="match status" value="1"/>
</dbReference>
<dbReference type="PANTHER" id="PTHR10887:SF495">
    <property type="entry name" value="HELICASE SENATAXIN ISOFORM X1-RELATED"/>
    <property type="match status" value="1"/>
</dbReference>
<dbReference type="GeneID" id="19238381"/>
<dbReference type="InterPro" id="IPR041679">
    <property type="entry name" value="DNA2/NAM7-like_C"/>
</dbReference>
<feature type="region of interest" description="Disordered" evidence="9">
    <location>
        <begin position="37"/>
        <end position="58"/>
    </location>
</feature>
<dbReference type="GO" id="GO:0016604">
    <property type="term" value="C:nuclear body"/>
    <property type="evidence" value="ECO:0007669"/>
    <property type="project" value="TreeGrafter"/>
</dbReference>
<feature type="region of interest" description="Disordered" evidence="9">
    <location>
        <begin position="873"/>
        <end position="906"/>
    </location>
</feature>
<dbReference type="Pfam" id="PF13086">
    <property type="entry name" value="AAA_11"/>
    <property type="match status" value="1"/>
</dbReference>
<protein>
    <recommendedName>
        <fullName evidence="10">CCHC-type domain-containing protein</fullName>
    </recommendedName>
</protein>
<feature type="compositionally biased region" description="Basic and acidic residues" evidence="9">
    <location>
        <begin position="2140"/>
        <end position="2152"/>
    </location>
</feature>
<dbReference type="HOGENOM" id="CLU_000459_2_0_1"/>
<dbReference type="Gene3D" id="3.40.50.300">
    <property type="entry name" value="P-loop containing nucleotide triphosphate hydrolases"/>
    <property type="match status" value="2"/>
</dbReference>
<keyword evidence="6" id="KW-0067">ATP-binding</keyword>
<keyword evidence="4" id="KW-0378">Hydrolase</keyword>
<dbReference type="InterPro" id="IPR016024">
    <property type="entry name" value="ARM-type_fold"/>
</dbReference>
<dbReference type="Pfam" id="PF13087">
    <property type="entry name" value="AAA_12"/>
    <property type="match status" value="1"/>
</dbReference>
<keyword evidence="5" id="KW-0347">Helicase</keyword>
<dbReference type="FunFam" id="3.40.50.300:FF:000326">
    <property type="entry name" value="P-loop containing nucleoside triphosphate hydrolase"/>
    <property type="match status" value="1"/>
</dbReference>
<dbReference type="SUPFAM" id="SSF48371">
    <property type="entry name" value="ARM repeat"/>
    <property type="match status" value="1"/>
</dbReference>
<feature type="region of interest" description="Disordered" evidence="9">
    <location>
        <begin position="1858"/>
        <end position="1887"/>
    </location>
</feature>
<dbReference type="InterPro" id="IPR024481">
    <property type="entry name" value="Helicase_Sen1_N"/>
</dbReference>
<dbReference type="InterPro" id="IPR027417">
    <property type="entry name" value="P-loop_NTPase"/>
</dbReference>
<dbReference type="SMART" id="SM00343">
    <property type="entry name" value="ZnF_C2HC"/>
    <property type="match status" value="3"/>
</dbReference>
<dbReference type="RefSeq" id="XP_007803350.1">
    <property type="nucleotide sequence ID" value="XM_007805159.1"/>
</dbReference>
<dbReference type="PROSITE" id="PS50158">
    <property type="entry name" value="ZF_CCHC"/>
    <property type="match status" value="1"/>
</dbReference>
<dbReference type="InterPro" id="IPR041677">
    <property type="entry name" value="DNA2/NAM7_AAA_11"/>
</dbReference>